<dbReference type="Proteomes" id="UP001242480">
    <property type="component" value="Unassembled WGS sequence"/>
</dbReference>
<comment type="caution">
    <text evidence="1">The sequence shown here is derived from an EMBL/GenBank/DDBJ whole genome shotgun (WGS) entry which is preliminary data.</text>
</comment>
<dbReference type="PIRSF" id="PIRSF020680">
    <property type="entry name" value="PhnH"/>
    <property type="match status" value="1"/>
</dbReference>
<sequence length="198" mass="20210">MAADLALGFADPVADSQSVFRAVMDALARPGTIRPLATALRPPAPLTSELAAVALALADHEAALWLDAPLAAVPDVAEFLRFHTGATIVAEPERAAFALIADTAALPPFERFAIGTDAFPDRSTTLVCAVAALTGGPPIALAGPGIKGRAALAVRPLPADFAAQARANHRLFPRGVDLLFVAAGGVAALPRSTSLPEV</sequence>
<proteinExistence type="predicted"/>
<evidence type="ECO:0000313" key="1">
    <source>
        <dbReference type="EMBL" id="MDQ0471205.1"/>
    </source>
</evidence>
<gene>
    <name evidence="1" type="ORF">QO011_004228</name>
</gene>
<dbReference type="SUPFAM" id="SSF159709">
    <property type="entry name" value="PhnH-like"/>
    <property type="match status" value="1"/>
</dbReference>
<accession>A0ABU0JAA7</accession>
<reference evidence="1 2" key="1">
    <citation type="submission" date="2023-07" db="EMBL/GenBank/DDBJ databases">
        <title>Genomic Encyclopedia of Type Strains, Phase IV (KMG-IV): sequencing the most valuable type-strain genomes for metagenomic binning, comparative biology and taxonomic classification.</title>
        <authorList>
            <person name="Goeker M."/>
        </authorList>
    </citation>
    <scope>NUCLEOTIDE SEQUENCE [LARGE SCALE GENOMIC DNA]</scope>
    <source>
        <strain evidence="1 2">DSM 19619</strain>
    </source>
</reference>
<evidence type="ECO:0000313" key="2">
    <source>
        <dbReference type="Proteomes" id="UP001242480"/>
    </source>
</evidence>
<dbReference type="GO" id="GO:0061693">
    <property type="term" value="F:alpha-D-ribose 1-methylphosphonate 5-triphosphate synthase activity"/>
    <property type="evidence" value="ECO:0007669"/>
    <property type="project" value="UniProtKB-EC"/>
</dbReference>
<dbReference type="InterPro" id="IPR008772">
    <property type="entry name" value="Phosphonate_metab_PhnH"/>
</dbReference>
<keyword evidence="1" id="KW-0808">Transferase</keyword>
<dbReference type="RefSeq" id="WP_307275935.1">
    <property type="nucleotide sequence ID" value="NZ_JAUSVX010000008.1"/>
</dbReference>
<dbReference type="EC" id="2.7.8.37" evidence="1"/>
<dbReference type="Gene3D" id="3.40.50.11310">
    <property type="entry name" value="Bacterial phosphonate metabolism protein PhnH"/>
    <property type="match status" value="1"/>
</dbReference>
<dbReference type="Pfam" id="PF05845">
    <property type="entry name" value="PhnH"/>
    <property type="match status" value="1"/>
</dbReference>
<dbReference type="EMBL" id="JAUSVX010000008">
    <property type="protein sequence ID" value="MDQ0471205.1"/>
    <property type="molecule type" value="Genomic_DNA"/>
</dbReference>
<dbReference type="NCBIfam" id="TIGR03292">
    <property type="entry name" value="PhnH_redo"/>
    <property type="match status" value="1"/>
</dbReference>
<organism evidence="1 2">
    <name type="scientific">Labrys wisconsinensis</name>
    <dbReference type="NCBI Taxonomy" id="425677"/>
    <lineage>
        <taxon>Bacteria</taxon>
        <taxon>Pseudomonadati</taxon>
        <taxon>Pseudomonadota</taxon>
        <taxon>Alphaproteobacteria</taxon>
        <taxon>Hyphomicrobiales</taxon>
        <taxon>Xanthobacteraceae</taxon>
        <taxon>Labrys</taxon>
    </lineage>
</organism>
<name>A0ABU0JAA7_9HYPH</name>
<dbReference type="InterPro" id="IPR038058">
    <property type="entry name" value="PhnH-like_sp"/>
</dbReference>
<protein>
    <submittedName>
        <fullName evidence="1">Alpha-D-ribose 1-methylphosphonate 5-triphosphate synthase subunit PhnH</fullName>
        <ecNumber evidence="1">2.7.8.37</ecNumber>
    </submittedName>
</protein>
<keyword evidence="2" id="KW-1185">Reference proteome</keyword>